<dbReference type="SUPFAM" id="SSF52172">
    <property type="entry name" value="CheY-like"/>
    <property type="match status" value="1"/>
</dbReference>
<name>A0ABR4FC27_9PEZI</name>
<feature type="transmembrane region" description="Helical" evidence="8">
    <location>
        <begin position="422"/>
        <end position="442"/>
    </location>
</feature>
<dbReference type="SMART" id="SM00448">
    <property type="entry name" value="REC"/>
    <property type="match status" value="1"/>
</dbReference>
<dbReference type="Pfam" id="PF00072">
    <property type="entry name" value="Response_reg"/>
    <property type="match status" value="1"/>
</dbReference>
<keyword evidence="5" id="KW-0418">Kinase</keyword>
<feature type="compositionally biased region" description="Polar residues" evidence="7">
    <location>
        <begin position="792"/>
        <end position="816"/>
    </location>
</feature>
<feature type="transmembrane region" description="Helical" evidence="8">
    <location>
        <begin position="39"/>
        <end position="58"/>
    </location>
</feature>
<feature type="compositionally biased region" description="Low complexity" evidence="7">
    <location>
        <begin position="770"/>
        <end position="780"/>
    </location>
</feature>
<feature type="region of interest" description="Disordered" evidence="7">
    <location>
        <begin position="763"/>
        <end position="843"/>
    </location>
</feature>
<organism evidence="11 12">
    <name type="scientific">Diaporthe vaccinii</name>
    <dbReference type="NCBI Taxonomy" id="105482"/>
    <lineage>
        <taxon>Eukaryota</taxon>
        <taxon>Fungi</taxon>
        <taxon>Dikarya</taxon>
        <taxon>Ascomycota</taxon>
        <taxon>Pezizomycotina</taxon>
        <taxon>Sordariomycetes</taxon>
        <taxon>Sordariomycetidae</taxon>
        <taxon>Diaporthales</taxon>
        <taxon>Diaporthaceae</taxon>
        <taxon>Diaporthe</taxon>
        <taxon>Diaporthe eres species complex</taxon>
    </lineage>
</organism>
<evidence type="ECO:0000256" key="8">
    <source>
        <dbReference type="SAM" id="Phobius"/>
    </source>
</evidence>
<keyword evidence="4" id="KW-0808">Transferase</keyword>
<feature type="transmembrane region" description="Helical" evidence="8">
    <location>
        <begin position="6"/>
        <end position="27"/>
    </location>
</feature>
<feature type="modified residue" description="4-aspartylphosphate" evidence="6">
    <location>
        <position position="1073"/>
    </location>
</feature>
<dbReference type="InterPro" id="IPR005467">
    <property type="entry name" value="His_kinase_dom"/>
</dbReference>
<feature type="domain" description="Histidine kinase" evidence="9">
    <location>
        <begin position="591"/>
        <end position="922"/>
    </location>
</feature>
<feature type="compositionally biased region" description="Polar residues" evidence="7">
    <location>
        <begin position="1148"/>
        <end position="1158"/>
    </location>
</feature>
<evidence type="ECO:0000256" key="4">
    <source>
        <dbReference type="ARBA" id="ARBA00022679"/>
    </source>
</evidence>
<keyword evidence="12" id="KW-1185">Reference proteome</keyword>
<dbReference type="PANTHER" id="PTHR43047:SF72">
    <property type="entry name" value="OSMOSENSING HISTIDINE PROTEIN KINASE SLN1"/>
    <property type="match status" value="1"/>
</dbReference>
<feature type="region of interest" description="Disordered" evidence="7">
    <location>
        <begin position="686"/>
        <end position="714"/>
    </location>
</feature>
<keyword evidence="3 6" id="KW-0597">Phosphoprotein</keyword>
<dbReference type="Pfam" id="PF02518">
    <property type="entry name" value="HATPase_c"/>
    <property type="match status" value="1"/>
</dbReference>
<dbReference type="InterPro" id="IPR036890">
    <property type="entry name" value="HATPase_C_sf"/>
</dbReference>
<dbReference type="InterPro" id="IPR004358">
    <property type="entry name" value="Sig_transdc_His_kin-like_C"/>
</dbReference>
<evidence type="ECO:0000256" key="6">
    <source>
        <dbReference type="PROSITE-ProRule" id="PRU00169"/>
    </source>
</evidence>
<evidence type="ECO:0000256" key="3">
    <source>
        <dbReference type="ARBA" id="ARBA00022553"/>
    </source>
</evidence>
<keyword evidence="8" id="KW-1133">Transmembrane helix</keyword>
<dbReference type="PROSITE" id="PS50109">
    <property type="entry name" value="HIS_KIN"/>
    <property type="match status" value="1"/>
</dbReference>
<feature type="compositionally biased region" description="Basic and acidic residues" evidence="7">
    <location>
        <begin position="698"/>
        <end position="708"/>
    </location>
</feature>
<dbReference type="PRINTS" id="PR00344">
    <property type="entry name" value="BCTRLSENSOR"/>
</dbReference>
<protein>
    <recommendedName>
        <fullName evidence="2">histidine kinase</fullName>
        <ecNumber evidence="2">2.7.13.3</ecNumber>
    </recommendedName>
</protein>
<evidence type="ECO:0000256" key="7">
    <source>
        <dbReference type="SAM" id="MobiDB-lite"/>
    </source>
</evidence>
<keyword evidence="8" id="KW-0812">Transmembrane</keyword>
<dbReference type="SUPFAM" id="SSF55874">
    <property type="entry name" value="ATPase domain of HSP90 chaperone/DNA topoisomerase II/histidine kinase"/>
    <property type="match status" value="1"/>
</dbReference>
<dbReference type="PROSITE" id="PS50110">
    <property type="entry name" value="RESPONSE_REGULATORY"/>
    <property type="match status" value="1"/>
</dbReference>
<dbReference type="InterPro" id="IPR001789">
    <property type="entry name" value="Sig_transdc_resp-reg_receiver"/>
</dbReference>
<comment type="catalytic activity">
    <reaction evidence="1">
        <text>ATP + protein L-histidine = ADP + protein N-phospho-L-histidine.</text>
        <dbReference type="EC" id="2.7.13.3"/>
    </reaction>
</comment>
<sequence length="1199" mass="130362">MRVVVFVLGKSPGPPITVSSMLLVFFWPKGLRTDSIHRVTLVVLVGLAIVSVPTWIYVNNFVIQVQSNSLALTASLKATRIASEVQLVQTTCSTISTRILIQAALNSYYQGNTSDDNWESARRDFQSALGSGGGNLYQVKVFSRNTTGPSSGLFNATGGTTPLIELPYENSNGTKPFLGDPDGGYPPSLYPNITYNDTGMPSTNNPSTNRFAAYAFSGVQLDQDNGLFLGPLMINETFALVSLTIPIRSISAPGFILGYMTIIASGSPLVNVSNSREGLGDTGVVLIFGPMAASNAFNASMPPSNSTYTPDDLDTFGDTPMRFVLPPIPAPKGARRHDQHSYASGLYDRPFKLRDYPAVMTEFSRRFETVNNASSSLWTRNEQGTDVSVGVARPQNSLFTWTVVVEQARSEATAPISTLRKILLGCVFGTAGAVAILVFPCAHWSVMPIRRLKDATEKSVAPPGYHDDLARFNTYDEEGMLSGTTSKKSVKGMAAWVSRKLGRHHRRRLLADAESESHRRVFKIPGKVESHKHIVTDELTELTTVFNEMSDELLKQYTSLDEKVAERTRELEISKKAAEAANESKTLFIANISHELKTPLNGIMGMCAVCMEEDDIVRIKQSLKTLYKSGDLLLHLLDDLLSFSKNQIGHQVNLEEREFRLADIRSQILSIFEKQVKEGRITLSAEFVGNEPSGQPNDPERQDPEKRLPAVGPQGLGRLKDMCLWGDQHRILQVLINLVSNSLKFTPAGGKVMVRIKCLAEVESSDESRASSMSRNSSRPGRGRGRLGSGSQNSTSSRGASSSIVQSQVQKGTALSINPADPRPGPHQTTMDRPATPPPPNAKTYLFEFEVEDSGPGIAEHMQQRVFEPFVQGDLGLSKKYGGTGLGLSICSQLATLMGGNVSLRSTVGVGTTFTVQLPLKYTKEKPSSAASSSMGGGSRPPSVASADVESRRHSVEGPTAESSKSTGTAGVDKQPRLVGLSQPFFAAVKTQTPKTDEEKMALINQAMEKKRGAGKLRVLVADDNNTNIEVVSRMLKLEDVYDVTIAKDGQEAYELVKTNFERNERFDVIFMDIQMPNLDGLQSTRLIRKMGYNAPIVALTAFSDASNVKDCMDSGMNEFLAKPIRRPALKQVLQKFATIPEEPETASVLTKKTTPEATTLAEPSPSTEKKDLGLISAAEATSPEEEEHSNGAASPGKK</sequence>
<dbReference type="InterPro" id="IPR011006">
    <property type="entry name" value="CheY-like_superfamily"/>
</dbReference>
<dbReference type="EMBL" id="JBAWTH010000004">
    <property type="protein sequence ID" value="KAL2292227.1"/>
    <property type="molecule type" value="Genomic_DNA"/>
</dbReference>
<dbReference type="CDD" id="cd00082">
    <property type="entry name" value="HisKA"/>
    <property type="match status" value="1"/>
</dbReference>
<feature type="region of interest" description="Disordered" evidence="7">
    <location>
        <begin position="1145"/>
        <end position="1199"/>
    </location>
</feature>
<dbReference type="InterPro" id="IPR036097">
    <property type="entry name" value="HisK_dim/P_sf"/>
</dbReference>
<dbReference type="CDD" id="cd16922">
    <property type="entry name" value="HATPase_EvgS-ArcB-TorS-like"/>
    <property type="match status" value="1"/>
</dbReference>
<reference evidence="11 12" key="1">
    <citation type="submission" date="2024-03" db="EMBL/GenBank/DDBJ databases">
        <title>A high-quality draft genome sequence of Diaporthe vaccinii, a causative agent of upright dieback and viscid rot disease in cranberry plants.</title>
        <authorList>
            <person name="Sarrasin M."/>
            <person name="Lang B.F."/>
            <person name="Burger G."/>
        </authorList>
    </citation>
    <scope>NUCLEOTIDE SEQUENCE [LARGE SCALE GENOMIC DNA]</scope>
    <source>
        <strain evidence="11 12">IS7</strain>
    </source>
</reference>
<dbReference type="InterPro" id="IPR003661">
    <property type="entry name" value="HisK_dim/P_dom"/>
</dbReference>
<feature type="domain" description="Response regulatory" evidence="10">
    <location>
        <begin position="1018"/>
        <end position="1138"/>
    </location>
</feature>
<dbReference type="CDD" id="cd17546">
    <property type="entry name" value="REC_hyHK_CKI1_RcsC-like"/>
    <property type="match status" value="1"/>
</dbReference>
<dbReference type="SMART" id="SM00387">
    <property type="entry name" value="HATPase_c"/>
    <property type="match status" value="1"/>
</dbReference>
<evidence type="ECO:0000256" key="1">
    <source>
        <dbReference type="ARBA" id="ARBA00000085"/>
    </source>
</evidence>
<evidence type="ECO:0000256" key="5">
    <source>
        <dbReference type="ARBA" id="ARBA00022777"/>
    </source>
</evidence>
<accession>A0ABR4FC27</accession>
<feature type="region of interest" description="Disordered" evidence="7">
    <location>
        <begin position="924"/>
        <end position="974"/>
    </location>
</feature>
<dbReference type="SMART" id="SM00388">
    <property type="entry name" value="HisKA"/>
    <property type="match status" value="1"/>
</dbReference>
<dbReference type="Pfam" id="PF00512">
    <property type="entry name" value="HisKA"/>
    <property type="match status" value="1"/>
</dbReference>
<dbReference type="EC" id="2.7.13.3" evidence="2"/>
<comment type="caution">
    <text evidence="11">The sequence shown here is derived from an EMBL/GenBank/DDBJ whole genome shotgun (WGS) entry which is preliminary data.</text>
</comment>
<dbReference type="Gene3D" id="3.30.565.10">
    <property type="entry name" value="Histidine kinase-like ATPase, C-terminal domain"/>
    <property type="match status" value="1"/>
</dbReference>
<evidence type="ECO:0000256" key="2">
    <source>
        <dbReference type="ARBA" id="ARBA00012438"/>
    </source>
</evidence>
<dbReference type="Gene3D" id="1.10.287.130">
    <property type="match status" value="1"/>
</dbReference>
<evidence type="ECO:0000259" key="9">
    <source>
        <dbReference type="PROSITE" id="PS50109"/>
    </source>
</evidence>
<dbReference type="SUPFAM" id="SSF47384">
    <property type="entry name" value="Homodimeric domain of signal transducing histidine kinase"/>
    <property type="match status" value="1"/>
</dbReference>
<dbReference type="Proteomes" id="UP001600888">
    <property type="component" value="Unassembled WGS sequence"/>
</dbReference>
<dbReference type="PANTHER" id="PTHR43047">
    <property type="entry name" value="TWO-COMPONENT HISTIDINE PROTEIN KINASE"/>
    <property type="match status" value="1"/>
</dbReference>
<dbReference type="InterPro" id="IPR003594">
    <property type="entry name" value="HATPase_dom"/>
</dbReference>
<proteinExistence type="predicted"/>
<dbReference type="Gene3D" id="3.40.50.2300">
    <property type="match status" value="1"/>
</dbReference>
<gene>
    <name evidence="11" type="ORF">FJTKL_10843</name>
</gene>
<evidence type="ECO:0000259" key="10">
    <source>
        <dbReference type="PROSITE" id="PS50110"/>
    </source>
</evidence>
<evidence type="ECO:0000313" key="12">
    <source>
        <dbReference type="Proteomes" id="UP001600888"/>
    </source>
</evidence>
<keyword evidence="8" id="KW-0472">Membrane</keyword>
<evidence type="ECO:0000313" key="11">
    <source>
        <dbReference type="EMBL" id="KAL2292227.1"/>
    </source>
</evidence>